<name>A0A915KW32_ROMCU</name>
<dbReference type="AlphaFoldDB" id="A0A915KW32"/>
<keyword evidence="1" id="KW-1185">Reference proteome</keyword>
<sequence>HHKHRRRHTGRANFCTPEQEKIRQCPCCKVRCWSSVQHSHVLSTGRSKAKNTNETIEILTKIEDCA</sequence>
<evidence type="ECO:0000313" key="1">
    <source>
        <dbReference type="Proteomes" id="UP000887565"/>
    </source>
</evidence>
<accession>A0A915KW32</accession>
<proteinExistence type="predicted"/>
<protein>
    <submittedName>
        <fullName evidence="2">Uncharacterized protein</fullName>
    </submittedName>
</protein>
<evidence type="ECO:0000313" key="2">
    <source>
        <dbReference type="WBParaSite" id="nRc.2.0.1.t42358-RA"/>
    </source>
</evidence>
<organism evidence="1 2">
    <name type="scientific">Romanomermis culicivorax</name>
    <name type="common">Nematode worm</name>
    <dbReference type="NCBI Taxonomy" id="13658"/>
    <lineage>
        <taxon>Eukaryota</taxon>
        <taxon>Metazoa</taxon>
        <taxon>Ecdysozoa</taxon>
        <taxon>Nematoda</taxon>
        <taxon>Enoplea</taxon>
        <taxon>Dorylaimia</taxon>
        <taxon>Mermithida</taxon>
        <taxon>Mermithoidea</taxon>
        <taxon>Mermithidae</taxon>
        <taxon>Romanomermis</taxon>
    </lineage>
</organism>
<reference evidence="2" key="1">
    <citation type="submission" date="2022-11" db="UniProtKB">
        <authorList>
            <consortium name="WormBaseParasite"/>
        </authorList>
    </citation>
    <scope>IDENTIFICATION</scope>
</reference>
<dbReference type="WBParaSite" id="nRc.2.0.1.t42358-RA">
    <property type="protein sequence ID" value="nRc.2.0.1.t42358-RA"/>
    <property type="gene ID" value="nRc.2.0.1.g42358"/>
</dbReference>
<dbReference type="Proteomes" id="UP000887565">
    <property type="component" value="Unplaced"/>
</dbReference>